<feature type="region of interest" description="Disordered" evidence="1">
    <location>
        <begin position="1"/>
        <end position="28"/>
    </location>
</feature>
<sequence length="98" mass="10634">MAKGVRGRGSVRRRPRRDGEGEMGEVVDISDDEGIEILEVLMGKSTPQKKGKRVTRVSRGVVSPSPSASASVSTPMSRPKRQRRMASGAMERAPPMTQ</sequence>
<dbReference type="Proteomes" id="UP000265618">
    <property type="component" value="Unassembled WGS sequence"/>
</dbReference>
<reference evidence="2 3" key="1">
    <citation type="journal article" date="2018" name="PLoS ONE">
        <title>The draft genome of Kipferlia bialata reveals reductive genome evolution in fornicate parasites.</title>
        <authorList>
            <person name="Tanifuji G."/>
            <person name="Takabayashi S."/>
            <person name="Kume K."/>
            <person name="Takagi M."/>
            <person name="Nakayama T."/>
            <person name="Kamikawa R."/>
            <person name="Inagaki Y."/>
            <person name="Hashimoto T."/>
        </authorList>
    </citation>
    <scope>NUCLEOTIDE SEQUENCE [LARGE SCALE GENOMIC DNA]</scope>
    <source>
        <strain evidence="2">NY0173</strain>
    </source>
</reference>
<proteinExistence type="predicted"/>
<evidence type="ECO:0000313" key="2">
    <source>
        <dbReference type="EMBL" id="GCA62136.1"/>
    </source>
</evidence>
<feature type="compositionally biased region" description="Low complexity" evidence="1">
    <location>
        <begin position="57"/>
        <end position="75"/>
    </location>
</feature>
<feature type="compositionally biased region" description="Basic residues" evidence="1">
    <location>
        <begin position="1"/>
        <end position="16"/>
    </location>
</feature>
<name>A0A391NP56_9EUKA</name>
<feature type="region of interest" description="Disordered" evidence="1">
    <location>
        <begin position="45"/>
        <end position="98"/>
    </location>
</feature>
<protein>
    <submittedName>
        <fullName evidence="2">Uncharacterized protein</fullName>
    </submittedName>
</protein>
<evidence type="ECO:0000313" key="3">
    <source>
        <dbReference type="Proteomes" id="UP000265618"/>
    </source>
</evidence>
<gene>
    <name evidence="2" type="ORF">KIPB_001494</name>
</gene>
<comment type="caution">
    <text evidence="2">The sequence shown here is derived from an EMBL/GenBank/DDBJ whole genome shotgun (WGS) entry which is preliminary data.</text>
</comment>
<dbReference type="AlphaFoldDB" id="A0A391NP56"/>
<feature type="compositionally biased region" description="Basic residues" evidence="1">
    <location>
        <begin position="47"/>
        <end position="56"/>
    </location>
</feature>
<organism evidence="2 3">
    <name type="scientific">Kipferlia bialata</name>
    <dbReference type="NCBI Taxonomy" id="797122"/>
    <lineage>
        <taxon>Eukaryota</taxon>
        <taxon>Metamonada</taxon>
        <taxon>Carpediemonas-like organisms</taxon>
        <taxon>Kipferlia</taxon>
    </lineage>
</organism>
<feature type="non-terminal residue" evidence="2">
    <location>
        <position position="1"/>
    </location>
</feature>
<evidence type="ECO:0000256" key="1">
    <source>
        <dbReference type="SAM" id="MobiDB-lite"/>
    </source>
</evidence>
<accession>A0A391NP56</accession>
<keyword evidence="3" id="KW-1185">Reference proteome</keyword>
<dbReference type="EMBL" id="BDIP01000216">
    <property type="protein sequence ID" value="GCA62136.1"/>
    <property type="molecule type" value="Genomic_DNA"/>
</dbReference>